<proteinExistence type="predicted"/>
<reference evidence="2" key="1">
    <citation type="journal article" date="2020" name="Nature">
        <title>Giant virus diversity and host interactions through global metagenomics.</title>
        <authorList>
            <person name="Schulz F."/>
            <person name="Roux S."/>
            <person name="Paez-Espino D."/>
            <person name="Jungbluth S."/>
            <person name="Walsh D.A."/>
            <person name="Denef V.J."/>
            <person name="McMahon K.D."/>
            <person name="Konstantinidis K.T."/>
            <person name="Eloe-Fadrosh E.A."/>
            <person name="Kyrpides N.C."/>
            <person name="Woyke T."/>
        </authorList>
    </citation>
    <scope>NUCLEOTIDE SEQUENCE</scope>
    <source>
        <strain evidence="2">GVMAG-M-3300005589-24</strain>
    </source>
</reference>
<dbReference type="InterPro" id="IPR013087">
    <property type="entry name" value="Znf_C2H2_type"/>
</dbReference>
<evidence type="ECO:0000259" key="1">
    <source>
        <dbReference type="PROSITE" id="PS50157"/>
    </source>
</evidence>
<sequence length="190" mass="21267">MSSPQPEETKPSVMEDNVHINVTVVNNGKEDDKHQCPACSESFDNGTGLKYHIRRGSCAGIEHDEEKLKFYYDTALKDLEKVVGSTEVTAYNIFEFTVSLEQAVERYEGLCGKEKKRLVMRTMEEYMKSHECDMAILQFLSGFIDISIVLDKGQEIIKTVAESTVLCCSGFSALCSRGNKKGKKKCGTKN</sequence>
<dbReference type="EMBL" id="MN738877">
    <property type="protein sequence ID" value="QHT29395.1"/>
    <property type="molecule type" value="Genomic_DNA"/>
</dbReference>
<dbReference type="AlphaFoldDB" id="A0A6C0EQ06"/>
<evidence type="ECO:0000313" key="2">
    <source>
        <dbReference type="EMBL" id="QHT29395.1"/>
    </source>
</evidence>
<organism evidence="2">
    <name type="scientific">viral metagenome</name>
    <dbReference type="NCBI Taxonomy" id="1070528"/>
    <lineage>
        <taxon>unclassified sequences</taxon>
        <taxon>metagenomes</taxon>
        <taxon>organismal metagenomes</taxon>
    </lineage>
</organism>
<accession>A0A6C0EQ06</accession>
<dbReference type="PROSITE" id="PS50157">
    <property type="entry name" value="ZINC_FINGER_C2H2_2"/>
    <property type="match status" value="1"/>
</dbReference>
<feature type="domain" description="C2H2-type" evidence="1">
    <location>
        <begin position="34"/>
        <end position="68"/>
    </location>
</feature>
<protein>
    <recommendedName>
        <fullName evidence="1">C2H2-type domain-containing protein</fullName>
    </recommendedName>
</protein>
<name>A0A6C0EQ06_9ZZZZ</name>